<dbReference type="InterPro" id="IPR052162">
    <property type="entry name" value="Sensor_kinase/Photoreceptor"/>
</dbReference>
<evidence type="ECO:0000313" key="8">
    <source>
        <dbReference type="EMBL" id="CCH54799.1"/>
    </source>
</evidence>
<reference evidence="8 9" key="1">
    <citation type="journal article" date="2012" name="J. Bacteriol.">
        <title>Genome Sequence of the Filamentous Bacterium Fibrisoma limi BUZ 3T.</title>
        <authorList>
            <person name="Filippini M."/>
            <person name="Qi W."/>
            <person name="Jaenicke S."/>
            <person name="Goesmann A."/>
            <person name="Smits T.H."/>
            <person name="Bagheri H.C."/>
        </authorList>
    </citation>
    <scope>NUCLEOTIDE SEQUENCE [LARGE SCALE GENOMIC DNA]</scope>
    <source>
        <strain evidence="9">BUZ 3T</strain>
    </source>
</reference>
<keyword evidence="5 8" id="KW-0418">Kinase</keyword>
<dbReference type="PRINTS" id="PR00344">
    <property type="entry name" value="BCTRLSENSOR"/>
</dbReference>
<dbReference type="SMART" id="SM00387">
    <property type="entry name" value="HATPase_c"/>
    <property type="match status" value="1"/>
</dbReference>
<evidence type="ECO:0000256" key="1">
    <source>
        <dbReference type="ARBA" id="ARBA00000085"/>
    </source>
</evidence>
<dbReference type="FunFam" id="3.30.565.10:FF:000006">
    <property type="entry name" value="Sensor histidine kinase WalK"/>
    <property type="match status" value="1"/>
</dbReference>
<dbReference type="Proteomes" id="UP000009309">
    <property type="component" value="Unassembled WGS sequence"/>
</dbReference>
<dbReference type="InterPro" id="IPR036890">
    <property type="entry name" value="HATPase_C_sf"/>
</dbReference>
<keyword evidence="9" id="KW-1185">Reference proteome</keyword>
<keyword evidence="6" id="KW-1133">Transmembrane helix</keyword>
<keyword evidence="4" id="KW-0808">Transferase</keyword>
<keyword evidence="6" id="KW-0472">Membrane</keyword>
<evidence type="ECO:0000313" key="9">
    <source>
        <dbReference type="Proteomes" id="UP000009309"/>
    </source>
</evidence>
<dbReference type="PROSITE" id="PS50109">
    <property type="entry name" value="HIS_KIN"/>
    <property type="match status" value="1"/>
</dbReference>
<dbReference type="SUPFAM" id="SSF47384">
    <property type="entry name" value="Homodimeric domain of signal transducing histidine kinase"/>
    <property type="match status" value="1"/>
</dbReference>
<comment type="catalytic activity">
    <reaction evidence="1">
        <text>ATP + protein L-histidine = ADP + protein N-phospho-L-histidine.</text>
        <dbReference type="EC" id="2.7.13.3"/>
    </reaction>
</comment>
<evidence type="ECO:0000256" key="3">
    <source>
        <dbReference type="ARBA" id="ARBA00022553"/>
    </source>
</evidence>
<feature type="domain" description="Histidine kinase" evidence="7">
    <location>
        <begin position="176"/>
        <end position="389"/>
    </location>
</feature>
<feature type="transmembrane region" description="Helical" evidence="6">
    <location>
        <begin position="116"/>
        <end position="137"/>
    </location>
</feature>
<evidence type="ECO:0000256" key="6">
    <source>
        <dbReference type="SAM" id="Phobius"/>
    </source>
</evidence>
<dbReference type="EMBL" id="CAIT01000007">
    <property type="protein sequence ID" value="CCH54799.1"/>
    <property type="molecule type" value="Genomic_DNA"/>
</dbReference>
<evidence type="ECO:0000259" key="7">
    <source>
        <dbReference type="PROSITE" id="PS50109"/>
    </source>
</evidence>
<dbReference type="PANTHER" id="PTHR43304">
    <property type="entry name" value="PHYTOCHROME-LIKE PROTEIN CPH1"/>
    <property type="match status" value="1"/>
</dbReference>
<keyword evidence="3" id="KW-0597">Phosphoprotein</keyword>
<sequence>MASGKTGCTLSVIVCYLIMQQVIDFFRRLTDMSDWPPRWFCGTWSDFHGWLYIISDLTIWLAYMAIPLILVRFVIIKKGVPLSGVFWLFGAFILLCGLTHLIDAMMFWLPAYRINALIRFLTGIVSVATVIALIRYFNEAVGLRTSREYDRELSYRQLAMQELTRSNQELQQFAYVASHDLQSPLKTITSYLTLFEAKHGAQLDSDARRLITVSATAAERMRHLISDLLEFSRVGSEVAFTPVDLNRLVDEITEELQAEIQATGATIDKSVLPTVLGHSSDLKQLFQNLITNAIKYRRPGVAPQIRIQVMDELHQYRFAISDNGIGIERQYFDRVFQIFQRLHGRNEYSGTGIGLATCKKVIDIYGGQIWLDSVVDSGTTVYFTIPKVIKHLHQYAKADSLHSLN</sequence>
<dbReference type="InterPro" id="IPR005467">
    <property type="entry name" value="His_kinase_dom"/>
</dbReference>
<dbReference type="InterPro" id="IPR036097">
    <property type="entry name" value="HisK_dim/P_sf"/>
</dbReference>
<organism evidence="8 9">
    <name type="scientific">Fibrisoma limi BUZ 3</name>
    <dbReference type="NCBI Taxonomy" id="1185876"/>
    <lineage>
        <taxon>Bacteria</taxon>
        <taxon>Pseudomonadati</taxon>
        <taxon>Bacteroidota</taxon>
        <taxon>Cytophagia</taxon>
        <taxon>Cytophagales</taxon>
        <taxon>Spirosomataceae</taxon>
        <taxon>Fibrisoma</taxon>
    </lineage>
</organism>
<dbReference type="InterPro" id="IPR004358">
    <property type="entry name" value="Sig_transdc_His_kin-like_C"/>
</dbReference>
<name>I2GLM3_9BACT</name>
<feature type="transmembrane region" description="Helical" evidence="6">
    <location>
        <begin position="85"/>
        <end position="110"/>
    </location>
</feature>
<evidence type="ECO:0000256" key="2">
    <source>
        <dbReference type="ARBA" id="ARBA00012438"/>
    </source>
</evidence>
<keyword evidence="6" id="KW-0812">Transmembrane</keyword>
<dbReference type="InterPro" id="IPR058544">
    <property type="entry name" value="ETR1_N"/>
</dbReference>
<dbReference type="CDD" id="cd00082">
    <property type="entry name" value="HisKA"/>
    <property type="match status" value="1"/>
</dbReference>
<accession>I2GLM3</accession>
<dbReference type="Pfam" id="PF00512">
    <property type="entry name" value="HisKA"/>
    <property type="match status" value="1"/>
</dbReference>
<protein>
    <recommendedName>
        <fullName evidence="2">histidine kinase</fullName>
        <ecNumber evidence="2">2.7.13.3</ecNumber>
    </recommendedName>
</protein>
<proteinExistence type="predicted"/>
<dbReference type="InterPro" id="IPR003661">
    <property type="entry name" value="HisK_dim/P_dom"/>
</dbReference>
<evidence type="ECO:0000256" key="4">
    <source>
        <dbReference type="ARBA" id="ARBA00022679"/>
    </source>
</evidence>
<evidence type="ECO:0000256" key="5">
    <source>
        <dbReference type="ARBA" id="ARBA00022777"/>
    </source>
</evidence>
<dbReference type="Gene3D" id="1.10.287.130">
    <property type="match status" value="1"/>
</dbReference>
<dbReference type="InterPro" id="IPR003594">
    <property type="entry name" value="HATPase_dom"/>
</dbReference>
<feature type="transmembrane region" description="Helical" evidence="6">
    <location>
        <begin position="7"/>
        <end position="29"/>
    </location>
</feature>
<dbReference type="PANTHER" id="PTHR43304:SF1">
    <property type="entry name" value="PAC DOMAIN-CONTAINING PROTEIN"/>
    <property type="match status" value="1"/>
</dbReference>
<gene>
    <name evidence="8" type="ORF">BN8_04004</name>
</gene>
<dbReference type="AlphaFoldDB" id="I2GLM3"/>
<dbReference type="eggNOG" id="COG4251">
    <property type="taxonomic scope" value="Bacteria"/>
</dbReference>
<dbReference type="Pfam" id="PF02518">
    <property type="entry name" value="HATPase_c"/>
    <property type="match status" value="1"/>
</dbReference>
<dbReference type="Pfam" id="PF25487">
    <property type="entry name" value="ETR1_N"/>
    <property type="match status" value="1"/>
</dbReference>
<dbReference type="EC" id="2.7.13.3" evidence="2"/>
<dbReference type="Gene3D" id="3.30.565.10">
    <property type="entry name" value="Histidine kinase-like ATPase, C-terminal domain"/>
    <property type="match status" value="1"/>
</dbReference>
<dbReference type="GO" id="GO:0000155">
    <property type="term" value="F:phosphorelay sensor kinase activity"/>
    <property type="evidence" value="ECO:0007669"/>
    <property type="project" value="InterPro"/>
</dbReference>
<dbReference type="SMART" id="SM00388">
    <property type="entry name" value="HisKA"/>
    <property type="match status" value="1"/>
</dbReference>
<dbReference type="SUPFAM" id="SSF55874">
    <property type="entry name" value="ATPase domain of HSP90 chaperone/DNA topoisomerase II/histidine kinase"/>
    <property type="match status" value="1"/>
</dbReference>
<feature type="transmembrane region" description="Helical" evidence="6">
    <location>
        <begin position="49"/>
        <end position="73"/>
    </location>
</feature>
<comment type="caution">
    <text evidence="8">The sequence shown here is derived from an EMBL/GenBank/DDBJ whole genome shotgun (WGS) entry which is preliminary data.</text>
</comment>
<dbReference type="STRING" id="1185876.BN8_04004"/>